<dbReference type="InterPro" id="IPR007387">
    <property type="entry name" value="TRAP_DctQ"/>
</dbReference>
<protein>
    <submittedName>
        <fullName evidence="11">C4-dicarboxylate transporter, DctQ subunit</fullName>
    </submittedName>
</protein>
<keyword evidence="6 9" id="KW-1133">Transmembrane helix</keyword>
<dbReference type="PANTHER" id="PTHR35011">
    <property type="entry name" value="2,3-DIKETO-L-GULONATE TRAP TRANSPORTER SMALL PERMEASE PROTEIN YIAM"/>
    <property type="match status" value="1"/>
</dbReference>
<evidence type="ECO:0000313" key="12">
    <source>
        <dbReference type="Proteomes" id="UP000199318"/>
    </source>
</evidence>
<proteinExistence type="inferred from homology"/>
<dbReference type="Proteomes" id="UP000199318">
    <property type="component" value="Unassembled WGS sequence"/>
</dbReference>
<feature type="transmembrane region" description="Helical" evidence="9">
    <location>
        <begin position="50"/>
        <end position="68"/>
    </location>
</feature>
<comment type="subcellular location">
    <subcellularLocation>
        <location evidence="1">Cell inner membrane</location>
        <topology evidence="1">Multi-pass membrane protein</topology>
    </subcellularLocation>
</comment>
<dbReference type="GO" id="GO:0015740">
    <property type="term" value="P:C4-dicarboxylate transport"/>
    <property type="evidence" value="ECO:0007669"/>
    <property type="project" value="TreeGrafter"/>
</dbReference>
<reference evidence="12" key="1">
    <citation type="submission" date="2016-10" db="EMBL/GenBank/DDBJ databases">
        <authorList>
            <person name="de Groot N.N."/>
        </authorList>
    </citation>
    <scope>NUCLEOTIDE SEQUENCE [LARGE SCALE GENOMIC DNA]</scope>
    <source>
        <strain evidence="12">10nlg</strain>
    </source>
</reference>
<dbReference type="Pfam" id="PF04290">
    <property type="entry name" value="DctQ"/>
    <property type="match status" value="1"/>
</dbReference>
<feature type="domain" description="Tripartite ATP-independent periplasmic transporters DctQ component" evidence="10">
    <location>
        <begin position="27"/>
        <end position="156"/>
    </location>
</feature>
<evidence type="ECO:0000256" key="5">
    <source>
        <dbReference type="ARBA" id="ARBA00022692"/>
    </source>
</evidence>
<dbReference type="EMBL" id="FOGV01000003">
    <property type="protein sequence ID" value="SER61033.1"/>
    <property type="molecule type" value="Genomic_DNA"/>
</dbReference>
<dbReference type="OrthoDB" id="9815614at2"/>
<evidence type="ECO:0000256" key="6">
    <source>
        <dbReference type="ARBA" id="ARBA00022989"/>
    </source>
</evidence>
<evidence type="ECO:0000259" key="10">
    <source>
        <dbReference type="Pfam" id="PF04290"/>
    </source>
</evidence>
<accession>A0A1H9QMR5</accession>
<feature type="transmembrane region" description="Helical" evidence="9">
    <location>
        <begin position="89"/>
        <end position="110"/>
    </location>
</feature>
<feature type="transmembrane region" description="Helical" evidence="9">
    <location>
        <begin position="130"/>
        <end position="153"/>
    </location>
</feature>
<dbReference type="InterPro" id="IPR055348">
    <property type="entry name" value="DctQ"/>
</dbReference>
<dbReference type="GO" id="GO:0022857">
    <property type="term" value="F:transmembrane transporter activity"/>
    <property type="evidence" value="ECO:0007669"/>
    <property type="project" value="TreeGrafter"/>
</dbReference>
<sequence length="171" mass="19365">MTVLRNGVKVLYKIEEIVIAALIMIATVVLFSNVVLRYGFAANTSWAAELIRYLMIWITFIGMGLCYRRGIHVGIDFMLNYLPKKTKKALQLTVNALSVVFLGFLGYYGWELVQFSYGTNQITPSLEIGIYWVYAIIPIGSALSIFHIIVLSIEMIKSGEELELNRMSEEP</sequence>
<evidence type="ECO:0000256" key="7">
    <source>
        <dbReference type="ARBA" id="ARBA00023136"/>
    </source>
</evidence>
<dbReference type="AlphaFoldDB" id="A0A1H9QMR5"/>
<evidence type="ECO:0000256" key="2">
    <source>
        <dbReference type="ARBA" id="ARBA00022448"/>
    </source>
</evidence>
<keyword evidence="7 9" id="KW-0472">Membrane</keyword>
<comment type="similarity">
    <text evidence="8">Belongs to the TRAP transporter small permease family.</text>
</comment>
<keyword evidence="12" id="KW-1185">Reference proteome</keyword>
<name>A0A1H9QMR5_9BACI</name>
<dbReference type="GO" id="GO:0005886">
    <property type="term" value="C:plasma membrane"/>
    <property type="evidence" value="ECO:0007669"/>
    <property type="project" value="UniProtKB-SubCell"/>
</dbReference>
<keyword evidence="5 9" id="KW-0812">Transmembrane</keyword>
<evidence type="ECO:0000256" key="3">
    <source>
        <dbReference type="ARBA" id="ARBA00022475"/>
    </source>
</evidence>
<evidence type="ECO:0000256" key="9">
    <source>
        <dbReference type="SAM" id="Phobius"/>
    </source>
</evidence>
<keyword evidence="4" id="KW-0997">Cell inner membrane</keyword>
<evidence type="ECO:0000313" key="11">
    <source>
        <dbReference type="EMBL" id="SER61033.1"/>
    </source>
</evidence>
<evidence type="ECO:0000256" key="8">
    <source>
        <dbReference type="ARBA" id="ARBA00038436"/>
    </source>
</evidence>
<feature type="transmembrane region" description="Helical" evidence="9">
    <location>
        <begin position="17"/>
        <end position="38"/>
    </location>
</feature>
<evidence type="ECO:0000256" key="1">
    <source>
        <dbReference type="ARBA" id="ARBA00004429"/>
    </source>
</evidence>
<keyword evidence="2" id="KW-0813">Transport</keyword>
<dbReference type="STRING" id="1464123.SAMN05444126_10359"/>
<organism evidence="11 12">
    <name type="scientific">Salisediminibacterium halotolerans</name>
    <dbReference type="NCBI Taxonomy" id="517425"/>
    <lineage>
        <taxon>Bacteria</taxon>
        <taxon>Bacillati</taxon>
        <taxon>Bacillota</taxon>
        <taxon>Bacilli</taxon>
        <taxon>Bacillales</taxon>
        <taxon>Bacillaceae</taxon>
        <taxon>Salisediminibacterium</taxon>
    </lineage>
</organism>
<keyword evidence="3" id="KW-1003">Cell membrane</keyword>
<dbReference type="RefSeq" id="WP_093071928.1">
    <property type="nucleotide sequence ID" value="NZ_BJVE01000088.1"/>
</dbReference>
<dbReference type="PANTHER" id="PTHR35011:SF2">
    <property type="entry name" value="2,3-DIKETO-L-GULONATE TRAP TRANSPORTER SMALL PERMEASE PROTEIN YIAM"/>
    <property type="match status" value="1"/>
</dbReference>
<evidence type="ECO:0000256" key="4">
    <source>
        <dbReference type="ARBA" id="ARBA00022519"/>
    </source>
</evidence>
<comment type="caution">
    <text evidence="11">The sequence shown here is derived from an EMBL/GenBank/DDBJ whole genome shotgun (WGS) entry which is preliminary data.</text>
</comment>
<gene>
    <name evidence="11" type="ORF">SAMN05444126_10359</name>
</gene>